<dbReference type="KEGG" id="vg:18263656"/>
<evidence type="ECO:0000313" key="2">
    <source>
        <dbReference type="EMBL" id="BAO49587.1"/>
    </source>
</evidence>
<evidence type="ECO:0000313" key="3">
    <source>
        <dbReference type="Proteomes" id="UP000174145"/>
    </source>
</evidence>
<reference evidence="2 3" key="1">
    <citation type="journal article" date="2014" name="Virology">
        <title>The complete genome sequence of the Alphaentomopoxvirus Anomala cuprea entomopoxvirus, including its terminal hairpin loop sequences, suggests a potentially unique mode of apoptosis inhibition and mode of DNA replication.</title>
        <authorList>
            <person name="Mitsuhashi W."/>
            <person name="Miyamoto K."/>
            <person name="Wada S."/>
        </authorList>
    </citation>
    <scope>NUCLEOTIDE SEQUENCE [LARGE SCALE GENOMIC DNA]</scope>
    <source>
        <strain evidence="2">CV6M</strain>
    </source>
</reference>
<proteinExistence type="predicted"/>
<keyword evidence="3" id="KW-1185">Reference proteome</keyword>
<feature type="transmembrane region" description="Helical" evidence="1">
    <location>
        <begin position="130"/>
        <end position="153"/>
    </location>
</feature>
<dbReference type="RefSeq" id="YP_009001700.1">
    <property type="nucleotide sequence ID" value="NC_023426.1"/>
</dbReference>
<protein>
    <submittedName>
        <fullName evidence="2">Uncharacterized protein</fullName>
    </submittedName>
</protein>
<dbReference type="GeneID" id="18263656"/>
<organism evidence="2 3">
    <name type="scientific">Alphaentomopoxvirus acuprea</name>
    <dbReference type="NCBI Taxonomy" id="62099"/>
    <lineage>
        <taxon>Viruses</taxon>
        <taxon>Varidnaviria</taxon>
        <taxon>Bamfordvirae</taxon>
        <taxon>Nucleocytoviricota</taxon>
        <taxon>Pokkesviricetes</taxon>
        <taxon>Chitovirales</taxon>
        <taxon>Poxviridae</taxon>
        <taxon>Entomopoxvirinae</taxon>
        <taxon>Alphaentomopoxvirus</taxon>
    </lineage>
</organism>
<keyword evidence="1" id="KW-0812">Transmembrane</keyword>
<sequence>MNDESNNLTYDIDKLLDEIKTYEQELLNGGDNNTNKFPLIDTNTDVIDSDKPPIYKNIMNEDDANNNINEDDINSFSDFSDTDTVINLVKEPIYINNITKNDDDDDDDDDMTQDSNDIINTNNKFYKKKIFILTITIILIILIGIVIIFVFSYKNNRNDYNKYNLPTKPIAKKVVHELDTTTIHLYDEINTPTTIYEPIEIHTSRKPNIMPIPIDITTSKPDIIPIDITTSKPDIIHTDITTSKPDIIPIDITTSKPDIIHTDITTSKPDIIPIDITTSKPDIIPIDITTSKPDIIDTPLTIYINTIWCHETYQYTCSNYDEIKQYITNIYYYLKNKNHISRTDNKIYITDKLYEDYIIANDTLYILDSILYMPSYKQRLYEYIYHYINYNHGRKL</sequence>
<dbReference type="Proteomes" id="UP000174145">
    <property type="component" value="Segment"/>
</dbReference>
<keyword evidence="1" id="KW-0472">Membrane</keyword>
<dbReference type="EMBL" id="AP013055">
    <property type="protein sequence ID" value="BAO49587.1"/>
    <property type="molecule type" value="Genomic_DNA"/>
</dbReference>
<evidence type="ECO:0000256" key="1">
    <source>
        <dbReference type="SAM" id="Phobius"/>
    </source>
</evidence>
<accession>W6JJ26</accession>
<keyword evidence="1" id="KW-1133">Transmembrane helix</keyword>
<name>W6JJ26_9POXV</name>